<dbReference type="Proteomes" id="UP001164539">
    <property type="component" value="Chromosome 2"/>
</dbReference>
<protein>
    <submittedName>
        <fullName evidence="1">Benzyl alcohol O-benzoyltransferase</fullName>
    </submittedName>
</protein>
<organism evidence="1 2">
    <name type="scientific">Melia azedarach</name>
    <name type="common">Chinaberry tree</name>
    <dbReference type="NCBI Taxonomy" id="155640"/>
    <lineage>
        <taxon>Eukaryota</taxon>
        <taxon>Viridiplantae</taxon>
        <taxon>Streptophyta</taxon>
        <taxon>Embryophyta</taxon>
        <taxon>Tracheophyta</taxon>
        <taxon>Spermatophyta</taxon>
        <taxon>Magnoliopsida</taxon>
        <taxon>eudicotyledons</taxon>
        <taxon>Gunneridae</taxon>
        <taxon>Pentapetalae</taxon>
        <taxon>rosids</taxon>
        <taxon>malvids</taxon>
        <taxon>Sapindales</taxon>
        <taxon>Meliaceae</taxon>
        <taxon>Melia</taxon>
    </lineage>
</organism>
<evidence type="ECO:0000313" key="1">
    <source>
        <dbReference type="EMBL" id="KAJ4724419.1"/>
    </source>
</evidence>
<sequence length="700" mass="78623">MVDCNGEGILFIEADANVTLEQLGDEINPPFPYWDEVTRLTCGGFILALLFNHTVLDGFGLIKFLKTLEEFVRGADSPSILPVWQHNILSARDSPRITCTHHEYEKVSGSKDVQSDTERLQHKSFYFGPKDIGTIQNNMPSHLKNSTRFEILAAFIWRCRTVALELDPDQIVRFSCVVNMRGKHYDILPPGYYGVGFGCPAVCTKVDDLCKNPLGYAVELVKSTKAQMNEEYIKSVADYMVIMGRPKFTPEGNFLVSNITRLGFDGIDLGWGKPLYGGASEGTSMIGYHIKYQNKDGDDGILVLMCLPRSAMERNNASPLLKGKDPVKVIREALSKALVFCYPLAGRLQEGPNRKLMVDCNGEGVFFIEADANVKLEQLGNEIKSPFSYWDEVTRLTCGGFILALLFNHTMLDAVSLMQFLKTLVEFAKGADSPSLMPVWGQNILVARNPPRITCIHHEYEHVNEIKDAQSETEPMEQKSLYFGPKEISAIRNSVPLNIRNSSAFELLAGCVWRSRTAALKLDSDQIFQFLCIANMRGKHYDILPSRYYGVGFACPAVCTKVDDLCKNPLGYAVDLVKKAKAQMNEEYIKSLADFMVIKGRPTFKIEGNFLVSDVSRLGSEELDFGWGKPVYGGSVYAKPQTTYLVEYRKKDGEDGILVLMCMPRSAMDRFEKELKKISQGSVEDLYKKKMKRTKMLSKF</sequence>
<proteinExistence type="predicted"/>
<comment type="caution">
    <text evidence="1">The sequence shown here is derived from an EMBL/GenBank/DDBJ whole genome shotgun (WGS) entry which is preliminary data.</text>
</comment>
<reference evidence="1 2" key="1">
    <citation type="journal article" date="2023" name="Science">
        <title>Complex scaffold remodeling in plant triterpene biosynthesis.</title>
        <authorList>
            <person name="De La Pena R."/>
            <person name="Hodgson H."/>
            <person name="Liu J.C."/>
            <person name="Stephenson M.J."/>
            <person name="Martin A.C."/>
            <person name="Owen C."/>
            <person name="Harkess A."/>
            <person name="Leebens-Mack J."/>
            <person name="Jimenez L.E."/>
            <person name="Osbourn A."/>
            <person name="Sattely E.S."/>
        </authorList>
    </citation>
    <scope>NUCLEOTIDE SEQUENCE [LARGE SCALE GENOMIC DNA]</scope>
    <source>
        <strain evidence="2">cv. JPN11</strain>
        <tissue evidence="1">Leaf</tissue>
    </source>
</reference>
<gene>
    <name evidence="1" type="ORF">OWV82_003413</name>
</gene>
<evidence type="ECO:0000313" key="2">
    <source>
        <dbReference type="Proteomes" id="UP001164539"/>
    </source>
</evidence>
<keyword evidence="2" id="KW-1185">Reference proteome</keyword>
<name>A0ACC1YM09_MELAZ</name>
<accession>A0ACC1YM09</accession>
<dbReference type="EMBL" id="CM051395">
    <property type="protein sequence ID" value="KAJ4724419.1"/>
    <property type="molecule type" value="Genomic_DNA"/>
</dbReference>